<protein>
    <submittedName>
        <fullName evidence="3">Signal transduction histidine kinase with PAS and REC domains</fullName>
    </submittedName>
</protein>
<keyword evidence="4" id="KW-1185">Reference proteome</keyword>
<dbReference type="Gene3D" id="3.30.450.20">
    <property type="entry name" value="PAS domain"/>
    <property type="match status" value="2"/>
</dbReference>
<gene>
    <name evidence="3" type="ORF">HSR122_0969</name>
</gene>
<accession>A0A897N6F1</accession>
<dbReference type="NCBIfam" id="TIGR00229">
    <property type="entry name" value="sensory_box"/>
    <property type="match status" value="2"/>
</dbReference>
<keyword evidence="3" id="KW-0418">Kinase</keyword>
<keyword evidence="3" id="KW-0808">Transferase</keyword>
<feature type="domain" description="PAS" evidence="1">
    <location>
        <begin position="15"/>
        <end position="86"/>
    </location>
</feature>
<dbReference type="CDD" id="cd00130">
    <property type="entry name" value="PAS"/>
    <property type="match status" value="2"/>
</dbReference>
<dbReference type="SUPFAM" id="SSF55785">
    <property type="entry name" value="PYP-like sensor domain (PAS domain)"/>
    <property type="match status" value="2"/>
</dbReference>
<sequence length="474" mass="52006">MSEVNRSYERLNAIPTLSLTTVLESIPDAVIVVDITTDEIVAVNDAAGELFECQPETLVGHTRHTLHPAENRDAYDTAFSRARESEQVERLPDGSPLYIETQTGECVPVEINAQRIQKQNRTFVLGVFRDISARLERQQQLRTTTTRLKTLLDAAPLPIAALDTEGQIQLWNQAAEDTFGYSSAEIVGESYPLLTEESLTDLLNRILDGEDLNGYETVLRTKDGSRLHTELFAQPLYNDDDTVTGVIGTAVEITDRKRRRHGLEVLHRVLRHNLRNKLTIIQGHTSALKNDEDPDSGLTQKAAEKIETAAADLAGLSRQVTQSQFLTDKSVARSKPLNLEELVITMEAVLAETTTGSVAAPTADETVAIPAPANSAIGQLLSHTGEYMSQPAIDVTVDISETEVVVTIRGNEPLLSDSHHDLLTRGVETELNHGLGLDIAQVYLTLLEIGGEIELVGRPIPETALQVTLPRLNQ</sequence>
<dbReference type="Pfam" id="PF00989">
    <property type="entry name" value="PAS"/>
    <property type="match status" value="2"/>
</dbReference>
<dbReference type="InterPro" id="IPR013767">
    <property type="entry name" value="PAS_fold"/>
</dbReference>
<dbReference type="SMART" id="SM00086">
    <property type="entry name" value="PAC"/>
    <property type="match status" value="2"/>
</dbReference>
<dbReference type="PROSITE" id="PS50113">
    <property type="entry name" value="PAC"/>
    <property type="match status" value="2"/>
</dbReference>
<evidence type="ECO:0000313" key="4">
    <source>
        <dbReference type="Proteomes" id="UP000662973"/>
    </source>
</evidence>
<name>A0A897N6F1_9EURY</name>
<dbReference type="KEGG" id="hds:HSR122_0969"/>
<reference evidence="3 4" key="1">
    <citation type="submission" date="2020-11" db="EMBL/GenBank/DDBJ databases">
        <title>Carbohydrate-dependent, anaerobic sulfur respiration: A novel catabolism in halophilic archaea.</title>
        <authorList>
            <person name="Sorokin D.Y."/>
            <person name="Messina E."/>
            <person name="Smedile F."/>
            <person name="La Cono V."/>
            <person name="Hallsworth J.E."/>
            <person name="Yakimov M.M."/>
        </authorList>
    </citation>
    <scope>NUCLEOTIDE SEQUENCE [LARGE SCALE GENOMIC DNA]</scope>
    <source>
        <strain evidence="3 4">HSR12-2</strain>
    </source>
</reference>
<dbReference type="SMART" id="SM00091">
    <property type="entry name" value="PAS"/>
    <property type="match status" value="2"/>
</dbReference>
<dbReference type="Proteomes" id="UP000662973">
    <property type="component" value="Chromosome"/>
</dbReference>
<dbReference type="GO" id="GO:0016301">
    <property type="term" value="F:kinase activity"/>
    <property type="evidence" value="ECO:0007669"/>
    <property type="project" value="UniProtKB-KW"/>
</dbReference>
<dbReference type="EMBL" id="CP064788">
    <property type="protein sequence ID" value="QSG08372.1"/>
    <property type="molecule type" value="Genomic_DNA"/>
</dbReference>
<dbReference type="PROSITE" id="PS50112">
    <property type="entry name" value="PAS"/>
    <property type="match status" value="2"/>
</dbReference>
<dbReference type="PANTHER" id="PTHR44757">
    <property type="entry name" value="DIGUANYLATE CYCLASE DGCP"/>
    <property type="match status" value="1"/>
</dbReference>
<feature type="domain" description="PAC" evidence="2">
    <location>
        <begin position="213"/>
        <end position="265"/>
    </location>
</feature>
<dbReference type="GeneID" id="68851620"/>
<proteinExistence type="predicted"/>
<dbReference type="InterPro" id="IPR035965">
    <property type="entry name" value="PAS-like_dom_sf"/>
</dbReference>
<dbReference type="GO" id="GO:0006355">
    <property type="term" value="P:regulation of DNA-templated transcription"/>
    <property type="evidence" value="ECO:0007669"/>
    <property type="project" value="InterPro"/>
</dbReference>
<dbReference type="AlphaFoldDB" id="A0A897N6F1"/>
<dbReference type="InterPro" id="IPR052155">
    <property type="entry name" value="Biofilm_reg_signaling"/>
</dbReference>
<evidence type="ECO:0000259" key="2">
    <source>
        <dbReference type="PROSITE" id="PS50113"/>
    </source>
</evidence>
<evidence type="ECO:0000259" key="1">
    <source>
        <dbReference type="PROSITE" id="PS50112"/>
    </source>
</evidence>
<dbReference type="RefSeq" id="WP_229111542.1">
    <property type="nucleotide sequence ID" value="NZ_CP064788.1"/>
</dbReference>
<dbReference type="InterPro" id="IPR001610">
    <property type="entry name" value="PAC"/>
</dbReference>
<feature type="domain" description="PAS" evidence="1">
    <location>
        <begin position="144"/>
        <end position="222"/>
    </location>
</feature>
<dbReference type="PANTHER" id="PTHR44757:SF2">
    <property type="entry name" value="BIOFILM ARCHITECTURE MAINTENANCE PROTEIN MBAA"/>
    <property type="match status" value="1"/>
</dbReference>
<dbReference type="InterPro" id="IPR000014">
    <property type="entry name" value="PAS"/>
</dbReference>
<evidence type="ECO:0000313" key="3">
    <source>
        <dbReference type="EMBL" id="QSG08372.1"/>
    </source>
</evidence>
<organism evidence="3 4">
    <name type="scientific">Halapricum desulfuricans</name>
    <dbReference type="NCBI Taxonomy" id="2841257"/>
    <lineage>
        <taxon>Archaea</taxon>
        <taxon>Methanobacteriati</taxon>
        <taxon>Methanobacteriota</taxon>
        <taxon>Stenosarchaea group</taxon>
        <taxon>Halobacteria</taxon>
        <taxon>Halobacteriales</taxon>
        <taxon>Haloarculaceae</taxon>
        <taxon>Halapricum</taxon>
    </lineage>
</organism>
<feature type="domain" description="PAC" evidence="2">
    <location>
        <begin position="81"/>
        <end position="143"/>
    </location>
</feature>
<dbReference type="InterPro" id="IPR000700">
    <property type="entry name" value="PAS-assoc_C"/>
</dbReference>